<evidence type="ECO:0008006" key="4">
    <source>
        <dbReference type="Google" id="ProtNLM"/>
    </source>
</evidence>
<gene>
    <name evidence="2" type="ORF">BGZ80_003025</name>
</gene>
<feature type="compositionally biased region" description="Acidic residues" evidence="1">
    <location>
        <begin position="217"/>
        <end position="226"/>
    </location>
</feature>
<evidence type="ECO:0000256" key="1">
    <source>
        <dbReference type="SAM" id="MobiDB-lite"/>
    </source>
</evidence>
<evidence type="ECO:0000313" key="2">
    <source>
        <dbReference type="EMBL" id="KAG0008810.1"/>
    </source>
</evidence>
<dbReference type="SUPFAM" id="SSF55785">
    <property type="entry name" value="PYP-like sensor domain (PAS domain)"/>
    <property type="match status" value="1"/>
</dbReference>
<accession>A0A9P6MNM2</accession>
<keyword evidence="3" id="KW-1185">Reference proteome</keyword>
<organism evidence="2 3">
    <name type="scientific">Entomortierella chlamydospora</name>
    <dbReference type="NCBI Taxonomy" id="101097"/>
    <lineage>
        <taxon>Eukaryota</taxon>
        <taxon>Fungi</taxon>
        <taxon>Fungi incertae sedis</taxon>
        <taxon>Mucoromycota</taxon>
        <taxon>Mortierellomycotina</taxon>
        <taxon>Mortierellomycetes</taxon>
        <taxon>Mortierellales</taxon>
        <taxon>Mortierellaceae</taxon>
        <taxon>Entomortierella</taxon>
    </lineage>
</organism>
<evidence type="ECO:0000313" key="3">
    <source>
        <dbReference type="Proteomes" id="UP000703661"/>
    </source>
</evidence>
<dbReference type="InterPro" id="IPR035965">
    <property type="entry name" value="PAS-like_dom_sf"/>
</dbReference>
<name>A0A9P6MNM2_9FUNG</name>
<dbReference type="EMBL" id="JAAAID010001779">
    <property type="protein sequence ID" value="KAG0008810.1"/>
    <property type="molecule type" value="Genomic_DNA"/>
</dbReference>
<proteinExistence type="predicted"/>
<feature type="region of interest" description="Disordered" evidence="1">
    <location>
        <begin position="217"/>
        <end position="244"/>
    </location>
</feature>
<dbReference type="AlphaFoldDB" id="A0A9P6MNM2"/>
<feature type="region of interest" description="Disordered" evidence="1">
    <location>
        <begin position="1"/>
        <end position="36"/>
    </location>
</feature>
<protein>
    <recommendedName>
        <fullName evidence="4">PAS domain-containing protein</fullName>
    </recommendedName>
</protein>
<comment type="caution">
    <text evidence="2">The sequence shown here is derived from an EMBL/GenBank/DDBJ whole genome shotgun (WGS) entry which is preliminary data.</text>
</comment>
<reference evidence="2" key="1">
    <citation type="journal article" date="2020" name="Fungal Divers.">
        <title>Resolving the Mortierellaceae phylogeny through synthesis of multi-gene phylogenetics and phylogenomics.</title>
        <authorList>
            <person name="Vandepol N."/>
            <person name="Liber J."/>
            <person name="Desiro A."/>
            <person name="Na H."/>
            <person name="Kennedy M."/>
            <person name="Barry K."/>
            <person name="Grigoriev I.V."/>
            <person name="Miller A.N."/>
            <person name="O'Donnell K."/>
            <person name="Stajich J.E."/>
            <person name="Bonito G."/>
        </authorList>
    </citation>
    <scope>NUCLEOTIDE SEQUENCE</scope>
    <source>
        <strain evidence="2">NRRL 2769</strain>
    </source>
</reference>
<sequence length="244" mass="27308">MRKDRAPNDIQLRGRTRPHTSRSGIQKAGIRAAEAPPEAPTASYWNQLKPDARVCLILNRFTRNRVVMYASSACEKAFHVDPEDITGKPFLLYICADDLAPFVEQMTLVRGTAAALVPIVKLPARDSLRGVLHWRKECSSISSRSTPPRYDEYGFTVWSQSRNAPRAALNRIRIFELESDERARPADLPTNDSNLVLDSDVISMVPASKELIIQDYVDNDGSDDSDDRTGSNINLSLGQIEHEE</sequence>
<dbReference type="Proteomes" id="UP000703661">
    <property type="component" value="Unassembled WGS sequence"/>
</dbReference>